<proteinExistence type="inferred from homology"/>
<dbReference type="Gene3D" id="3.90.79.10">
    <property type="entry name" value="Nucleoside Triphosphate Pyrophosphohydrolase"/>
    <property type="match status" value="1"/>
</dbReference>
<comment type="similarity">
    <text evidence="4">Belongs to the Nudix hydrolase family.</text>
</comment>
<protein>
    <submittedName>
        <fullName evidence="6">NUDIX domain-containing protein</fullName>
    </submittedName>
</protein>
<dbReference type="InterPro" id="IPR000086">
    <property type="entry name" value="NUDIX_hydrolase_dom"/>
</dbReference>
<dbReference type="Pfam" id="PF00293">
    <property type="entry name" value="NUDIX"/>
    <property type="match status" value="1"/>
</dbReference>
<evidence type="ECO:0000256" key="3">
    <source>
        <dbReference type="ARBA" id="ARBA00022842"/>
    </source>
</evidence>
<dbReference type="Proteomes" id="UP000263881">
    <property type="component" value="Chromosome"/>
</dbReference>
<dbReference type="PANTHER" id="PTHR43046:SF12">
    <property type="entry name" value="GDP-MANNOSE MANNOSYL HYDROLASE"/>
    <property type="match status" value="1"/>
</dbReference>
<keyword evidence="2 4" id="KW-0378">Hydrolase</keyword>
<evidence type="ECO:0000256" key="2">
    <source>
        <dbReference type="ARBA" id="ARBA00022801"/>
    </source>
</evidence>
<organism evidence="6 7">
    <name type="scientific">Lonsdalea britannica</name>
    <dbReference type="NCBI Taxonomy" id="1082704"/>
    <lineage>
        <taxon>Bacteria</taxon>
        <taxon>Pseudomonadati</taxon>
        <taxon>Pseudomonadota</taxon>
        <taxon>Gammaproteobacteria</taxon>
        <taxon>Enterobacterales</taxon>
        <taxon>Pectobacteriaceae</taxon>
        <taxon>Lonsdalea</taxon>
    </lineage>
</organism>
<dbReference type="CDD" id="cd04685">
    <property type="entry name" value="NUDIX_Hydrolase"/>
    <property type="match status" value="1"/>
</dbReference>
<name>A0AAD0SE58_9GAMM</name>
<dbReference type="InterPro" id="IPR020476">
    <property type="entry name" value="Nudix_hydrolase"/>
</dbReference>
<dbReference type="SUPFAM" id="SSF55811">
    <property type="entry name" value="Nudix"/>
    <property type="match status" value="1"/>
</dbReference>
<reference evidence="6 7" key="1">
    <citation type="submission" date="2017-08" db="EMBL/GenBank/DDBJ databases">
        <title>Comparative genomics of bacteria isolated from necrotic lesions of AOD affected trees.</title>
        <authorList>
            <person name="Doonan J."/>
            <person name="Denman S."/>
            <person name="McDonald J.E."/>
        </authorList>
    </citation>
    <scope>NUCLEOTIDE SEQUENCE [LARGE SCALE GENOMIC DNA]</scope>
    <source>
        <strain evidence="6 7">477</strain>
    </source>
</reference>
<comment type="cofactor">
    <cofactor evidence="1">
        <name>Mg(2+)</name>
        <dbReference type="ChEBI" id="CHEBI:18420"/>
    </cofactor>
</comment>
<keyword evidence="7" id="KW-1185">Reference proteome</keyword>
<dbReference type="PANTHER" id="PTHR43046">
    <property type="entry name" value="GDP-MANNOSE MANNOSYL HYDROLASE"/>
    <property type="match status" value="1"/>
</dbReference>
<evidence type="ECO:0000259" key="5">
    <source>
        <dbReference type="PROSITE" id="PS51462"/>
    </source>
</evidence>
<dbReference type="KEGG" id="lbq:CKQ53_04475"/>
<evidence type="ECO:0000256" key="1">
    <source>
        <dbReference type="ARBA" id="ARBA00001946"/>
    </source>
</evidence>
<dbReference type="InterPro" id="IPR015797">
    <property type="entry name" value="NUDIX_hydrolase-like_dom_sf"/>
</dbReference>
<accession>A0AAD0SE58</accession>
<dbReference type="InterPro" id="IPR020084">
    <property type="entry name" value="NUDIX_hydrolase_CS"/>
</dbReference>
<evidence type="ECO:0000313" key="6">
    <source>
        <dbReference type="EMBL" id="AXW86307.1"/>
    </source>
</evidence>
<dbReference type="PROSITE" id="PS00893">
    <property type="entry name" value="NUDIX_BOX"/>
    <property type="match status" value="1"/>
</dbReference>
<feature type="domain" description="Nudix hydrolase" evidence="5">
    <location>
        <begin position="1"/>
        <end position="146"/>
    </location>
</feature>
<dbReference type="RefSeq" id="WP_094118712.1">
    <property type="nucleotide sequence ID" value="NZ_CP023009.1"/>
</dbReference>
<dbReference type="EMBL" id="CP023009">
    <property type="protein sequence ID" value="AXW86307.1"/>
    <property type="molecule type" value="Genomic_DNA"/>
</dbReference>
<keyword evidence="3" id="KW-0460">Magnesium</keyword>
<dbReference type="PROSITE" id="PS51462">
    <property type="entry name" value="NUDIX"/>
    <property type="match status" value="1"/>
</dbReference>
<dbReference type="GO" id="GO:0016787">
    <property type="term" value="F:hydrolase activity"/>
    <property type="evidence" value="ECO:0007669"/>
    <property type="project" value="UniProtKB-KW"/>
</dbReference>
<dbReference type="AlphaFoldDB" id="A0AAD0SE58"/>
<evidence type="ECO:0000256" key="4">
    <source>
        <dbReference type="RuleBase" id="RU003476"/>
    </source>
</evidence>
<sequence length="149" mass="16761">MRHRPASRLLVIDPAQRVLLFQFSHHGDALAGQIYWATPGGAVESGESVEEAARRELWEETGFATASLSPCIATQTFSMRLDNGEEVIAEEHFFIVRVDHAEIDASGWSDNEKRVISQYAWWSFAELALTDDTVYPDNLLSLLQKHLSD</sequence>
<evidence type="ECO:0000313" key="7">
    <source>
        <dbReference type="Proteomes" id="UP000263881"/>
    </source>
</evidence>
<gene>
    <name evidence="6" type="ORF">CKQ53_04475</name>
</gene>
<dbReference type="PRINTS" id="PR00502">
    <property type="entry name" value="NUDIXFAMILY"/>
</dbReference>